<dbReference type="PANTHER" id="PTHR47326:SF1">
    <property type="entry name" value="HTH PSQ-TYPE DOMAIN-CONTAINING PROTEIN"/>
    <property type="match status" value="1"/>
</dbReference>
<dbReference type="InterPro" id="IPR036397">
    <property type="entry name" value="RNaseH_sf"/>
</dbReference>
<reference evidence="1" key="1">
    <citation type="journal article" date="2023" name="Insect Mol. Biol.">
        <title>Genome sequencing provides insights into the evolution of gene families encoding plant cell wall-degrading enzymes in longhorned beetles.</title>
        <authorList>
            <person name="Shin N.R."/>
            <person name="Okamura Y."/>
            <person name="Kirsch R."/>
            <person name="Pauchet Y."/>
        </authorList>
    </citation>
    <scope>NUCLEOTIDE SEQUENCE</scope>
    <source>
        <strain evidence="1">AMC_N1</strain>
    </source>
</reference>
<dbReference type="Gene3D" id="3.30.420.10">
    <property type="entry name" value="Ribonuclease H-like superfamily/Ribonuclease H"/>
    <property type="match status" value="1"/>
</dbReference>
<dbReference type="Proteomes" id="UP001162162">
    <property type="component" value="Unassembled WGS sequence"/>
</dbReference>
<dbReference type="AlphaFoldDB" id="A0AAV8YQD0"/>
<comment type="caution">
    <text evidence="1">The sequence shown here is derived from an EMBL/GenBank/DDBJ whole genome shotgun (WGS) entry which is preliminary data.</text>
</comment>
<gene>
    <name evidence="1" type="ORF">NQ318_006706</name>
</gene>
<evidence type="ECO:0000313" key="1">
    <source>
        <dbReference type="EMBL" id="KAJ8953855.1"/>
    </source>
</evidence>
<keyword evidence="2" id="KW-1185">Reference proteome</keyword>
<accession>A0AAV8YQD0</accession>
<proteinExistence type="predicted"/>
<sequence length="104" mass="12373">MLYRRWQTYIQLNETHNFQQDGAPAHYEVNDRQYLHTIFPNRWIGRRGSVELPARITIFSYHVKSMVYKTKLDDLAGLRRRITLAIRSITPQMLTNVARDTPIQ</sequence>
<dbReference type="PANTHER" id="PTHR47326">
    <property type="entry name" value="TRANSPOSABLE ELEMENT TC3 TRANSPOSASE-LIKE PROTEIN"/>
    <property type="match status" value="1"/>
</dbReference>
<protein>
    <submittedName>
        <fullName evidence="1">Uncharacterized protein</fullName>
    </submittedName>
</protein>
<evidence type="ECO:0000313" key="2">
    <source>
        <dbReference type="Proteomes" id="UP001162162"/>
    </source>
</evidence>
<dbReference type="GO" id="GO:0003676">
    <property type="term" value="F:nucleic acid binding"/>
    <property type="evidence" value="ECO:0007669"/>
    <property type="project" value="InterPro"/>
</dbReference>
<name>A0AAV8YQD0_9CUCU</name>
<dbReference type="EMBL" id="JAPWTK010000053">
    <property type="protein sequence ID" value="KAJ8953855.1"/>
    <property type="molecule type" value="Genomic_DNA"/>
</dbReference>
<organism evidence="1 2">
    <name type="scientific">Aromia moschata</name>
    <dbReference type="NCBI Taxonomy" id="1265417"/>
    <lineage>
        <taxon>Eukaryota</taxon>
        <taxon>Metazoa</taxon>
        <taxon>Ecdysozoa</taxon>
        <taxon>Arthropoda</taxon>
        <taxon>Hexapoda</taxon>
        <taxon>Insecta</taxon>
        <taxon>Pterygota</taxon>
        <taxon>Neoptera</taxon>
        <taxon>Endopterygota</taxon>
        <taxon>Coleoptera</taxon>
        <taxon>Polyphaga</taxon>
        <taxon>Cucujiformia</taxon>
        <taxon>Chrysomeloidea</taxon>
        <taxon>Cerambycidae</taxon>
        <taxon>Cerambycinae</taxon>
        <taxon>Callichromatini</taxon>
        <taxon>Aromia</taxon>
    </lineage>
</organism>